<evidence type="ECO:0000313" key="1">
    <source>
        <dbReference type="EMBL" id="MBX65794.1"/>
    </source>
</evidence>
<proteinExistence type="predicted"/>
<name>A0A2P2QFX5_RHIMU</name>
<dbReference type="AlphaFoldDB" id="A0A2P2QFX5"/>
<organism evidence="1">
    <name type="scientific">Rhizophora mucronata</name>
    <name type="common">Asiatic mangrove</name>
    <dbReference type="NCBI Taxonomy" id="61149"/>
    <lineage>
        <taxon>Eukaryota</taxon>
        <taxon>Viridiplantae</taxon>
        <taxon>Streptophyta</taxon>
        <taxon>Embryophyta</taxon>
        <taxon>Tracheophyta</taxon>
        <taxon>Spermatophyta</taxon>
        <taxon>Magnoliopsida</taxon>
        <taxon>eudicotyledons</taxon>
        <taxon>Gunneridae</taxon>
        <taxon>Pentapetalae</taxon>
        <taxon>rosids</taxon>
        <taxon>fabids</taxon>
        <taxon>Malpighiales</taxon>
        <taxon>Rhizophoraceae</taxon>
        <taxon>Rhizophora</taxon>
    </lineage>
</organism>
<reference evidence="1" key="1">
    <citation type="submission" date="2018-02" db="EMBL/GenBank/DDBJ databases">
        <title>Rhizophora mucronata_Transcriptome.</title>
        <authorList>
            <person name="Meera S.P."/>
            <person name="Sreeshan A."/>
            <person name="Augustine A."/>
        </authorList>
    </citation>
    <scope>NUCLEOTIDE SEQUENCE</scope>
    <source>
        <tissue evidence="1">Leaf</tissue>
    </source>
</reference>
<protein>
    <submittedName>
        <fullName evidence="1">Uncharacterized protein MANES_06G036600</fullName>
    </submittedName>
</protein>
<accession>A0A2P2QFX5</accession>
<dbReference type="EMBL" id="GGEC01085310">
    <property type="protein sequence ID" value="MBX65794.1"/>
    <property type="molecule type" value="Transcribed_RNA"/>
</dbReference>
<sequence length="33" mass="4333">MMMTTEMMLLWMKMENLREIRKMKNWERKSRLR</sequence>